<dbReference type="Proteomes" id="UP000775213">
    <property type="component" value="Unassembled WGS sequence"/>
</dbReference>
<proteinExistence type="predicted"/>
<reference evidence="1 2" key="1">
    <citation type="journal article" date="2021" name="Hortic Res">
        <title>Chromosome-scale assembly of the Dendrobium chrysotoxum genome enhances the understanding of orchid evolution.</title>
        <authorList>
            <person name="Zhang Y."/>
            <person name="Zhang G.Q."/>
            <person name="Zhang D."/>
            <person name="Liu X.D."/>
            <person name="Xu X.Y."/>
            <person name="Sun W.H."/>
            <person name="Yu X."/>
            <person name="Zhu X."/>
            <person name="Wang Z.W."/>
            <person name="Zhao X."/>
            <person name="Zhong W.Y."/>
            <person name="Chen H."/>
            <person name="Yin W.L."/>
            <person name="Huang T."/>
            <person name="Niu S.C."/>
            <person name="Liu Z.J."/>
        </authorList>
    </citation>
    <scope>NUCLEOTIDE SEQUENCE [LARGE SCALE GENOMIC DNA]</scope>
    <source>
        <strain evidence="1">Lindl</strain>
    </source>
</reference>
<comment type="caution">
    <text evidence="1">The sequence shown here is derived from an EMBL/GenBank/DDBJ whole genome shotgun (WGS) entry which is preliminary data.</text>
</comment>
<keyword evidence="2" id="KW-1185">Reference proteome</keyword>
<dbReference type="EMBL" id="JAGFBR010000010">
    <property type="protein sequence ID" value="KAH0460212.1"/>
    <property type="molecule type" value="Genomic_DNA"/>
</dbReference>
<sequence>MALGEAEGEGATLFEGVVEGVRMVGPEQAVAGEGVVEGVVGGKRERRWRGRGWGGGEGKARGRRGWVEEEAVVEVEVDMAVEIIGVDGSGAEEFGDVEVGVRGESVL</sequence>
<organism evidence="1 2">
    <name type="scientific">Dendrobium chrysotoxum</name>
    <name type="common">Orchid</name>
    <dbReference type="NCBI Taxonomy" id="161865"/>
    <lineage>
        <taxon>Eukaryota</taxon>
        <taxon>Viridiplantae</taxon>
        <taxon>Streptophyta</taxon>
        <taxon>Embryophyta</taxon>
        <taxon>Tracheophyta</taxon>
        <taxon>Spermatophyta</taxon>
        <taxon>Magnoliopsida</taxon>
        <taxon>Liliopsida</taxon>
        <taxon>Asparagales</taxon>
        <taxon>Orchidaceae</taxon>
        <taxon>Epidendroideae</taxon>
        <taxon>Malaxideae</taxon>
        <taxon>Dendrobiinae</taxon>
        <taxon>Dendrobium</taxon>
    </lineage>
</organism>
<name>A0AAV7GUR5_DENCH</name>
<evidence type="ECO:0000313" key="2">
    <source>
        <dbReference type="Proteomes" id="UP000775213"/>
    </source>
</evidence>
<dbReference type="AlphaFoldDB" id="A0AAV7GUR5"/>
<protein>
    <submittedName>
        <fullName evidence="1">Uncharacterized protein</fullName>
    </submittedName>
</protein>
<accession>A0AAV7GUR5</accession>
<evidence type="ECO:0000313" key="1">
    <source>
        <dbReference type="EMBL" id="KAH0460212.1"/>
    </source>
</evidence>
<gene>
    <name evidence="1" type="ORF">IEQ34_010875</name>
</gene>